<dbReference type="PANTHER" id="PTHR46696:SF1">
    <property type="entry name" value="CYTOCHROME P450 YJIB-RELATED"/>
    <property type="match status" value="1"/>
</dbReference>
<dbReference type="InterPro" id="IPR006058">
    <property type="entry name" value="2Fe2S_fd_BS"/>
</dbReference>
<dbReference type="InterPro" id="IPR039261">
    <property type="entry name" value="FNR_nucleotide-bd"/>
</dbReference>
<evidence type="ECO:0000313" key="4">
    <source>
        <dbReference type="EMBL" id="MBR9651414.1"/>
    </source>
</evidence>
<dbReference type="RefSeq" id="WP_246525450.1">
    <property type="nucleotide sequence ID" value="NZ_JADMKU010000007.1"/>
</dbReference>
<dbReference type="InterPro" id="IPR012675">
    <property type="entry name" value="Beta-grasp_dom_sf"/>
</dbReference>
<evidence type="ECO:0000256" key="1">
    <source>
        <dbReference type="ARBA" id="ARBA00010617"/>
    </source>
</evidence>
<dbReference type="Gene3D" id="2.40.30.10">
    <property type="entry name" value="Translation factors"/>
    <property type="match status" value="1"/>
</dbReference>
<dbReference type="Proteomes" id="UP001195941">
    <property type="component" value="Unassembled WGS sequence"/>
</dbReference>
<dbReference type="Gene3D" id="3.10.20.30">
    <property type="match status" value="1"/>
</dbReference>
<dbReference type="EMBL" id="JADMKU010000007">
    <property type="protein sequence ID" value="MBR9651414.1"/>
    <property type="molecule type" value="Genomic_DNA"/>
</dbReference>
<dbReference type="CDD" id="cd06185">
    <property type="entry name" value="PDR_like"/>
    <property type="match status" value="1"/>
</dbReference>
<dbReference type="SUPFAM" id="SSF52343">
    <property type="entry name" value="Ferredoxin reductase-like, C-terminal NADP-linked domain"/>
    <property type="match status" value="1"/>
</dbReference>
<comment type="similarity">
    <text evidence="1">Belongs to the cytochrome P450 family.</text>
</comment>
<dbReference type="SUPFAM" id="SSF48264">
    <property type="entry name" value="Cytochrome P450"/>
    <property type="match status" value="1"/>
</dbReference>
<comment type="caution">
    <text evidence="4">The sequence shown here is derived from an EMBL/GenBank/DDBJ whole genome shotgun (WGS) entry which is preliminary data.</text>
</comment>
<dbReference type="PANTHER" id="PTHR46696">
    <property type="entry name" value="P450, PUTATIVE (EUROFUNG)-RELATED"/>
    <property type="match status" value="1"/>
</dbReference>
<accession>A0ABS5HR09</accession>
<organism evidence="4 5">
    <name type="scientific">Thalassovita aquimarina</name>
    <dbReference type="NCBI Taxonomy" id="2785917"/>
    <lineage>
        <taxon>Bacteria</taxon>
        <taxon>Pseudomonadati</taxon>
        <taxon>Pseudomonadota</taxon>
        <taxon>Alphaproteobacteria</taxon>
        <taxon>Rhodobacterales</taxon>
        <taxon>Roseobacteraceae</taxon>
        <taxon>Thalassovita</taxon>
    </lineage>
</organism>
<sequence length="769" mass="85365">MAGQCPIATDATSPTGCPVSARASAFNPFEGEYQIDPAEALRWAREEEPVFYSPEIGYWVVTRYEDIKSVFRDNILFSPAVALEKMTPSTPEAQSILQKYGYAMQRTMVNEDEPDHMARRRLLLDDFLPENLAKHEPAVRALTRRYMDRFIDRGHADLVSDIFYEIPLTVALHFLGVSEDDASELREFAVAHTLNTWGRPTPEEQLEIAENVGRFWQTANRILDRMIANPDGEGWMYETVRQHFKHPDIVPESYLRSMMMAILAAAHETTSNATANAFWTLLSNPEAWDELCQNPALIPSAVEECLRVAGSIVAWRRIATADTAVGGVEIPEGGRLLLVQASANKDPRHWENADDFDIYRDNASEHMTFGYGAHQCMGKNIGRMEMRVFLEEFTRRLPHMRLKPGQKFENLVNISFRGPASLHVEWDPAQNPERRDPAILDKSLSFAIGAPVKDDILRRVTVRAVSDTGDGVKHIVLQDPRGRPLPAFTAGSHIDLVDGGFRRKYSLCGDANDTSSYEVAILREEDGRDGSKHFCDTLKAGDSVQIAGPRNHFKLDEDASSYVLIAGGIGITPIVAMADRLKALGKPYRLHFCAKLQSALPLLDRVERDHAGALSLHLSADGSRLDLDRTLADLPDGTQVYACGPERMLDALEDLSDRWPEGTLHYEHFSGGAGALDPSVEHAFEAELADSGLTVPVAADQTLYEALRSAGVDMPLDCGEGLCGTCEARVIEGDIDHRDKVLTKQERASGERIMTCCSRAKGNRIVLAL</sequence>
<reference evidence="4 5" key="1">
    <citation type="journal article" date="2021" name="Arch. Microbiol.">
        <title>Thalassobius aquimarinus sp. nov., isolated from the Sea of Japan seashore.</title>
        <authorList>
            <person name="Kurilenko V.V."/>
            <person name="Romanenko L.A."/>
            <person name="Chernysheva N.Y."/>
            <person name="Velansky P.V."/>
            <person name="Tekutyeva L.A."/>
            <person name="Isaeva M.P."/>
            <person name="Mikhailov V.V."/>
        </authorList>
    </citation>
    <scope>NUCLEOTIDE SEQUENCE [LARGE SCALE GENOMIC DNA]</scope>
    <source>
        <strain evidence="4 5">KMM 8518</strain>
    </source>
</reference>
<evidence type="ECO:0000259" key="2">
    <source>
        <dbReference type="PROSITE" id="PS51085"/>
    </source>
</evidence>
<feature type="domain" description="2Fe-2S ferredoxin-type" evidence="2">
    <location>
        <begin position="682"/>
        <end position="769"/>
    </location>
</feature>
<dbReference type="CDD" id="cd11078">
    <property type="entry name" value="CYP130-like"/>
    <property type="match status" value="1"/>
</dbReference>
<feature type="domain" description="FAD-binding FR-type" evidence="3">
    <location>
        <begin position="455"/>
        <end position="556"/>
    </location>
</feature>
<name>A0ABS5HR09_9RHOB</name>
<dbReference type="InterPro" id="IPR017927">
    <property type="entry name" value="FAD-bd_FR_type"/>
</dbReference>
<dbReference type="PROSITE" id="PS00086">
    <property type="entry name" value="CYTOCHROME_P450"/>
    <property type="match status" value="1"/>
</dbReference>
<dbReference type="Gene3D" id="1.10.630.10">
    <property type="entry name" value="Cytochrome P450"/>
    <property type="match status" value="1"/>
</dbReference>
<evidence type="ECO:0000313" key="5">
    <source>
        <dbReference type="Proteomes" id="UP001195941"/>
    </source>
</evidence>
<gene>
    <name evidence="4" type="ORF">IT775_09795</name>
</gene>
<dbReference type="InterPro" id="IPR017938">
    <property type="entry name" value="Riboflavin_synthase-like_b-brl"/>
</dbReference>
<keyword evidence="5" id="KW-1185">Reference proteome</keyword>
<dbReference type="Pfam" id="PF00111">
    <property type="entry name" value="Fer2"/>
    <property type="match status" value="1"/>
</dbReference>
<dbReference type="InterPro" id="IPR001128">
    <property type="entry name" value="Cyt_P450"/>
</dbReference>
<dbReference type="CDD" id="cd00207">
    <property type="entry name" value="fer2"/>
    <property type="match status" value="1"/>
</dbReference>
<dbReference type="PROSITE" id="PS00197">
    <property type="entry name" value="2FE2S_FER_1"/>
    <property type="match status" value="1"/>
</dbReference>
<dbReference type="Gene3D" id="3.40.50.80">
    <property type="entry name" value="Nucleotide-binding domain of ferredoxin-NADP reductase (FNR) module"/>
    <property type="match status" value="1"/>
</dbReference>
<dbReference type="Pfam" id="PF00067">
    <property type="entry name" value="p450"/>
    <property type="match status" value="1"/>
</dbReference>
<dbReference type="InterPro" id="IPR017972">
    <property type="entry name" value="Cyt_P450_CS"/>
</dbReference>
<dbReference type="SUPFAM" id="SSF54292">
    <property type="entry name" value="2Fe-2S ferredoxin-like"/>
    <property type="match status" value="1"/>
</dbReference>
<protein>
    <submittedName>
        <fullName evidence="4">Cytochrome P450/oxidoreductase</fullName>
    </submittedName>
</protein>
<dbReference type="InterPro" id="IPR036396">
    <property type="entry name" value="Cyt_P450_sf"/>
</dbReference>
<dbReference type="PROSITE" id="PS51384">
    <property type="entry name" value="FAD_FR"/>
    <property type="match status" value="1"/>
</dbReference>
<dbReference type="InterPro" id="IPR036010">
    <property type="entry name" value="2Fe-2S_ferredoxin-like_sf"/>
</dbReference>
<dbReference type="PROSITE" id="PS51085">
    <property type="entry name" value="2FE2S_FER_2"/>
    <property type="match status" value="1"/>
</dbReference>
<dbReference type="InterPro" id="IPR001041">
    <property type="entry name" value="2Fe-2S_ferredoxin-type"/>
</dbReference>
<proteinExistence type="inferred from homology"/>
<evidence type="ECO:0000259" key="3">
    <source>
        <dbReference type="PROSITE" id="PS51384"/>
    </source>
</evidence>
<dbReference type="SUPFAM" id="SSF63380">
    <property type="entry name" value="Riboflavin synthase domain-like"/>
    <property type="match status" value="1"/>
</dbReference>
<dbReference type="PRINTS" id="PR00409">
    <property type="entry name" value="PHDIOXRDTASE"/>
</dbReference>